<name>A0A0D0A4X2_9AGAM</name>
<organism evidence="1 2">
    <name type="scientific">Pisolithus microcarpus 441</name>
    <dbReference type="NCBI Taxonomy" id="765257"/>
    <lineage>
        <taxon>Eukaryota</taxon>
        <taxon>Fungi</taxon>
        <taxon>Dikarya</taxon>
        <taxon>Basidiomycota</taxon>
        <taxon>Agaricomycotina</taxon>
        <taxon>Agaricomycetes</taxon>
        <taxon>Agaricomycetidae</taxon>
        <taxon>Boletales</taxon>
        <taxon>Sclerodermatineae</taxon>
        <taxon>Pisolithaceae</taxon>
        <taxon>Pisolithus</taxon>
    </lineage>
</organism>
<dbReference type="AlphaFoldDB" id="A0A0D0A4X2"/>
<evidence type="ECO:0000313" key="1">
    <source>
        <dbReference type="EMBL" id="KIK29427.1"/>
    </source>
</evidence>
<accession>A0A0D0A4X2</accession>
<keyword evidence="2" id="KW-1185">Reference proteome</keyword>
<evidence type="ECO:0000313" key="2">
    <source>
        <dbReference type="Proteomes" id="UP000054018"/>
    </source>
</evidence>
<dbReference type="Proteomes" id="UP000054018">
    <property type="component" value="Unassembled WGS sequence"/>
</dbReference>
<dbReference type="HOGENOM" id="CLU_3107306_0_0_1"/>
<reference evidence="1 2" key="1">
    <citation type="submission" date="2014-04" db="EMBL/GenBank/DDBJ databases">
        <authorList>
            <consortium name="DOE Joint Genome Institute"/>
            <person name="Kuo A."/>
            <person name="Kohler A."/>
            <person name="Costa M.D."/>
            <person name="Nagy L.G."/>
            <person name="Floudas D."/>
            <person name="Copeland A."/>
            <person name="Barry K.W."/>
            <person name="Cichocki N."/>
            <person name="Veneault-Fourrey C."/>
            <person name="LaButti K."/>
            <person name="Lindquist E.A."/>
            <person name="Lipzen A."/>
            <person name="Lundell T."/>
            <person name="Morin E."/>
            <person name="Murat C."/>
            <person name="Sun H."/>
            <person name="Tunlid A."/>
            <person name="Henrissat B."/>
            <person name="Grigoriev I.V."/>
            <person name="Hibbett D.S."/>
            <person name="Martin F."/>
            <person name="Nordberg H.P."/>
            <person name="Cantor M.N."/>
            <person name="Hua S.X."/>
        </authorList>
    </citation>
    <scope>NUCLEOTIDE SEQUENCE [LARGE SCALE GENOMIC DNA]</scope>
    <source>
        <strain evidence="1 2">441</strain>
    </source>
</reference>
<gene>
    <name evidence="1" type="ORF">PISMIDRAFT_672116</name>
</gene>
<proteinExistence type="predicted"/>
<sequence>MQHGWLWTTYWSWGLSGVSVPVHTILGSTLRLGKRSANDSYHHMPSAGGDL</sequence>
<reference evidence="2" key="2">
    <citation type="submission" date="2015-01" db="EMBL/GenBank/DDBJ databases">
        <title>Evolutionary Origins and Diversification of the Mycorrhizal Mutualists.</title>
        <authorList>
            <consortium name="DOE Joint Genome Institute"/>
            <consortium name="Mycorrhizal Genomics Consortium"/>
            <person name="Kohler A."/>
            <person name="Kuo A."/>
            <person name="Nagy L.G."/>
            <person name="Floudas D."/>
            <person name="Copeland A."/>
            <person name="Barry K.W."/>
            <person name="Cichocki N."/>
            <person name="Veneault-Fourrey C."/>
            <person name="LaButti K."/>
            <person name="Lindquist E.A."/>
            <person name="Lipzen A."/>
            <person name="Lundell T."/>
            <person name="Morin E."/>
            <person name="Murat C."/>
            <person name="Riley R."/>
            <person name="Ohm R."/>
            <person name="Sun H."/>
            <person name="Tunlid A."/>
            <person name="Henrissat B."/>
            <person name="Grigoriev I.V."/>
            <person name="Hibbett D.S."/>
            <person name="Martin F."/>
        </authorList>
    </citation>
    <scope>NUCLEOTIDE SEQUENCE [LARGE SCALE GENOMIC DNA]</scope>
    <source>
        <strain evidence="2">441</strain>
    </source>
</reference>
<protein>
    <submittedName>
        <fullName evidence="1">Uncharacterized protein</fullName>
    </submittedName>
</protein>
<dbReference type="EMBL" id="KN833689">
    <property type="protein sequence ID" value="KIK29427.1"/>
    <property type="molecule type" value="Genomic_DNA"/>
</dbReference>